<feature type="compositionally biased region" description="Basic and acidic residues" evidence="1">
    <location>
        <begin position="220"/>
        <end position="264"/>
    </location>
</feature>
<gene>
    <name evidence="4" type="primary">LOC122128751</name>
</gene>
<keyword evidence="2" id="KW-0472">Membrane</keyword>
<dbReference type="AlphaFoldDB" id="A0A8M1KAB8"/>
<evidence type="ECO:0000313" key="4">
    <source>
        <dbReference type="RefSeq" id="XP_042559420.1"/>
    </source>
</evidence>
<evidence type="ECO:0000256" key="2">
    <source>
        <dbReference type="SAM" id="Phobius"/>
    </source>
</evidence>
<organism evidence="3 4">
    <name type="scientific">Clupea harengus</name>
    <name type="common">Atlantic herring</name>
    <dbReference type="NCBI Taxonomy" id="7950"/>
    <lineage>
        <taxon>Eukaryota</taxon>
        <taxon>Metazoa</taxon>
        <taxon>Chordata</taxon>
        <taxon>Craniata</taxon>
        <taxon>Vertebrata</taxon>
        <taxon>Euteleostomi</taxon>
        <taxon>Actinopterygii</taxon>
        <taxon>Neopterygii</taxon>
        <taxon>Teleostei</taxon>
        <taxon>Clupei</taxon>
        <taxon>Clupeiformes</taxon>
        <taxon>Clupeoidei</taxon>
        <taxon>Clupeidae</taxon>
        <taxon>Clupea</taxon>
    </lineage>
</organism>
<feature type="region of interest" description="Disordered" evidence="1">
    <location>
        <begin position="88"/>
        <end position="108"/>
    </location>
</feature>
<evidence type="ECO:0000313" key="3">
    <source>
        <dbReference type="Proteomes" id="UP000515152"/>
    </source>
</evidence>
<protein>
    <submittedName>
        <fullName evidence="4">Suprabasin-like</fullName>
    </submittedName>
</protein>
<dbReference type="KEGG" id="char:122128751"/>
<feature type="transmembrane region" description="Helical" evidence="2">
    <location>
        <begin position="29"/>
        <end position="48"/>
    </location>
</feature>
<dbReference type="GeneID" id="122128751"/>
<feature type="region of interest" description="Disordered" evidence="1">
    <location>
        <begin position="220"/>
        <end position="278"/>
    </location>
</feature>
<reference evidence="4" key="1">
    <citation type="submission" date="2025-08" db="UniProtKB">
        <authorList>
            <consortium name="RefSeq"/>
        </authorList>
    </citation>
    <scope>IDENTIFICATION</scope>
</reference>
<keyword evidence="2" id="KW-1133">Transmembrane helix</keyword>
<accession>A0A8M1KAB8</accession>
<name>A0A8M1KAB8_CLUHA</name>
<feature type="transmembrane region" description="Helical" evidence="2">
    <location>
        <begin position="54"/>
        <end position="77"/>
    </location>
</feature>
<keyword evidence="3" id="KW-1185">Reference proteome</keyword>
<dbReference type="RefSeq" id="XP_042559420.1">
    <property type="nucleotide sequence ID" value="XM_042703486.1"/>
</dbReference>
<evidence type="ECO:0000256" key="1">
    <source>
        <dbReference type="SAM" id="MobiDB-lite"/>
    </source>
</evidence>
<sequence length="278" mass="31072">MKDTPSTSAEGHVLSWEPKCNVFCIRPTSFDLFICLSVLSLFLATLVATDYPVVSFNALVCSSAAGVAVLLTLAVVLRRHAAKRKKRCKTPVDSTLSRNTDTETTRERNRPEIDPVYEGLGLKQYESEAEYGNLEAVSPGKVLQAEGGLAHGKGDENEYESMRDTLSRAGKYAENEYESMRDTLSRAGKYAENEYESMRDTLSRAGKYAENEYESMRDTLSRAGKYAENEYESMRDTLSRAGKDAENEYESMRDTLSRAGKYEGNEYESMSRAGRAPQ</sequence>
<keyword evidence="2" id="KW-0812">Transmembrane</keyword>
<proteinExistence type="predicted"/>
<dbReference type="Proteomes" id="UP000515152">
    <property type="component" value="Chromosome 24"/>
</dbReference>